<accession>A0ABY7F591</accession>
<keyword evidence="3" id="KW-1185">Reference proteome</keyword>
<dbReference type="PANTHER" id="PTHR45751">
    <property type="entry name" value="COPINE FAMILY PROTEIN 1"/>
    <property type="match status" value="1"/>
</dbReference>
<dbReference type="InterPro" id="IPR052079">
    <property type="entry name" value="E3_ligase/Copine_domain"/>
</dbReference>
<evidence type="ECO:0000313" key="3">
    <source>
        <dbReference type="Proteomes" id="UP001164746"/>
    </source>
</evidence>
<dbReference type="Proteomes" id="UP001164746">
    <property type="component" value="Chromosome 10"/>
</dbReference>
<dbReference type="EMBL" id="CP111021">
    <property type="protein sequence ID" value="WAR17347.1"/>
    <property type="molecule type" value="Genomic_DNA"/>
</dbReference>
<dbReference type="InterPro" id="IPR010734">
    <property type="entry name" value="Copine_C"/>
</dbReference>
<dbReference type="Pfam" id="PF07002">
    <property type="entry name" value="Copine"/>
    <property type="match status" value="1"/>
</dbReference>
<dbReference type="PANTHER" id="PTHR45751:SF11">
    <property type="entry name" value="COPINE FAMILY PROTEIN 2"/>
    <property type="match status" value="1"/>
</dbReference>
<proteinExistence type="predicted"/>
<evidence type="ECO:0000313" key="2">
    <source>
        <dbReference type="EMBL" id="WAR17347.1"/>
    </source>
</evidence>
<sequence>MYDFDDKLPARQFDNFQFDDFHKVKSATRNPEAAVALAALLEIPDQYLYIRENKLVDKMK</sequence>
<reference evidence="2" key="1">
    <citation type="submission" date="2022-11" db="EMBL/GenBank/DDBJ databases">
        <title>Centuries of genome instability and evolution in soft-shell clam transmissible cancer (bioRxiv).</title>
        <authorList>
            <person name="Hart S.F.M."/>
            <person name="Yonemitsu M.A."/>
            <person name="Giersch R.M."/>
            <person name="Beal B.F."/>
            <person name="Arriagada G."/>
            <person name="Davis B.W."/>
            <person name="Ostrander E.A."/>
            <person name="Goff S.P."/>
            <person name="Metzger M.J."/>
        </authorList>
    </citation>
    <scope>NUCLEOTIDE SEQUENCE</scope>
    <source>
        <strain evidence="2">MELC-2E11</strain>
        <tissue evidence="2">Siphon/mantle</tissue>
    </source>
</reference>
<name>A0ABY7F591_MYAAR</name>
<protein>
    <submittedName>
        <fullName evidence="2">CPNA2-like protein</fullName>
    </submittedName>
</protein>
<feature type="domain" description="Copine C-terminal" evidence="1">
    <location>
        <begin position="5"/>
        <end position="56"/>
    </location>
</feature>
<evidence type="ECO:0000259" key="1">
    <source>
        <dbReference type="Pfam" id="PF07002"/>
    </source>
</evidence>
<organism evidence="2 3">
    <name type="scientific">Mya arenaria</name>
    <name type="common">Soft-shell clam</name>
    <dbReference type="NCBI Taxonomy" id="6604"/>
    <lineage>
        <taxon>Eukaryota</taxon>
        <taxon>Metazoa</taxon>
        <taxon>Spiralia</taxon>
        <taxon>Lophotrochozoa</taxon>
        <taxon>Mollusca</taxon>
        <taxon>Bivalvia</taxon>
        <taxon>Autobranchia</taxon>
        <taxon>Heteroconchia</taxon>
        <taxon>Euheterodonta</taxon>
        <taxon>Imparidentia</taxon>
        <taxon>Neoheterodontei</taxon>
        <taxon>Myida</taxon>
        <taxon>Myoidea</taxon>
        <taxon>Myidae</taxon>
        <taxon>Mya</taxon>
    </lineage>
</organism>
<gene>
    <name evidence="2" type="ORF">MAR_031941</name>
</gene>